<dbReference type="InterPro" id="IPR008988">
    <property type="entry name" value="Transcriptional_repressor_C"/>
</dbReference>
<keyword evidence="1" id="KW-0408">Iron</keyword>
<dbReference type="SUPFAM" id="SSF50037">
    <property type="entry name" value="C-terminal domain of transcriptional repressors"/>
    <property type="match status" value="1"/>
</dbReference>
<organism evidence="3 4">
    <name type="scientific">Limosilactobacillus alvi</name>
    <dbReference type="NCBI Taxonomy" id="990412"/>
    <lineage>
        <taxon>Bacteria</taxon>
        <taxon>Bacillati</taxon>
        <taxon>Bacillota</taxon>
        <taxon>Bacilli</taxon>
        <taxon>Lactobacillales</taxon>
        <taxon>Lactobacillaceae</taxon>
        <taxon>Limosilactobacillus</taxon>
    </lineage>
</organism>
<dbReference type="InterPro" id="IPR038157">
    <property type="entry name" value="FeoA_core_dom"/>
</dbReference>
<dbReference type="Pfam" id="PF04023">
    <property type="entry name" value="FeoA"/>
    <property type="match status" value="1"/>
</dbReference>
<evidence type="ECO:0000256" key="1">
    <source>
        <dbReference type="ARBA" id="ARBA00023004"/>
    </source>
</evidence>
<name>A0ABS2EQ52_9LACO</name>
<comment type="caution">
    <text evidence="3">The sequence shown here is derived from an EMBL/GenBank/DDBJ whole genome shotgun (WGS) entry which is preliminary data.</text>
</comment>
<protein>
    <submittedName>
        <fullName evidence="3">Ferrous iron transport protein A</fullName>
    </submittedName>
</protein>
<sequence length="68" mass="8027">MKKATSFTLHHFDKVNKETFTRLHNLGLYDGETIRLIQRYPFHGPVIIENNHQRIALRYQVFATLTGE</sequence>
<dbReference type="RefSeq" id="WP_180871436.1">
    <property type="nucleotide sequence ID" value="NZ_JACJJQ010000034.1"/>
</dbReference>
<accession>A0ABS2EQ52</accession>
<dbReference type="EMBL" id="JACJJQ010000034">
    <property type="protein sequence ID" value="MBM6754535.1"/>
    <property type="molecule type" value="Genomic_DNA"/>
</dbReference>
<evidence type="ECO:0000259" key="2">
    <source>
        <dbReference type="Pfam" id="PF04023"/>
    </source>
</evidence>
<evidence type="ECO:0000313" key="3">
    <source>
        <dbReference type="EMBL" id="MBM6754535.1"/>
    </source>
</evidence>
<feature type="domain" description="Ferrous iron transporter FeoA-like" evidence="2">
    <location>
        <begin position="2"/>
        <end position="62"/>
    </location>
</feature>
<proteinExistence type="predicted"/>
<reference evidence="3 4" key="1">
    <citation type="journal article" date="2021" name="Sci. Rep.">
        <title>The distribution of antibiotic resistance genes in chicken gut microbiota commensals.</title>
        <authorList>
            <person name="Juricova H."/>
            <person name="Matiasovicova J."/>
            <person name="Kubasova T."/>
            <person name="Cejkova D."/>
            <person name="Rychlik I."/>
        </authorList>
    </citation>
    <scope>NUCLEOTIDE SEQUENCE [LARGE SCALE GENOMIC DNA]</scope>
    <source>
        <strain evidence="3 4">An810</strain>
    </source>
</reference>
<gene>
    <name evidence="3" type="ORF">H5993_07170</name>
</gene>
<keyword evidence="4" id="KW-1185">Reference proteome</keyword>
<dbReference type="Proteomes" id="UP000776629">
    <property type="component" value="Unassembled WGS sequence"/>
</dbReference>
<dbReference type="Gene3D" id="2.30.30.90">
    <property type="match status" value="1"/>
</dbReference>
<evidence type="ECO:0000313" key="4">
    <source>
        <dbReference type="Proteomes" id="UP000776629"/>
    </source>
</evidence>
<dbReference type="InterPro" id="IPR007167">
    <property type="entry name" value="Fe-transptr_FeoA-like"/>
</dbReference>